<name>A0A9X4MD83_9CYAN</name>
<gene>
    <name evidence="1" type="ORF">FEV09_22040</name>
</gene>
<accession>A0A9X4MD83</accession>
<dbReference type="RefSeq" id="WP_158467664.1">
    <property type="nucleotide sequence ID" value="NZ_VBTY01000303.1"/>
</dbReference>
<protein>
    <submittedName>
        <fullName evidence="1">Uncharacterized protein</fullName>
    </submittedName>
</protein>
<evidence type="ECO:0000313" key="1">
    <source>
        <dbReference type="EMBL" id="MDG3497222.1"/>
    </source>
</evidence>
<dbReference type="Proteomes" id="UP001152872">
    <property type="component" value="Unassembled WGS sequence"/>
</dbReference>
<dbReference type="EMBL" id="VBTY01000303">
    <property type="protein sequence ID" value="MDG3497222.1"/>
    <property type="molecule type" value="Genomic_DNA"/>
</dbReference>
<evidence type="ECO:0000313" key="2">
    <source>
        <dbReference type="Proteomes" id="UP001152872"/>
    </source>
</evidence>
<comment type="caution">
    <text evidence="1">The sequence shown here is derived from an EMBL/GenBank/DDBJ whole genome shotgun (WGS) entry which is preliminary data.</text>
</comment>
<sequence>MNALEQDGYSLEDFDPKCDSCSAESQIMSAEQWQKNRKSSIALDR</sequence>
<organism evidence="1 2">
    <name type="scientific">Pseudanabaena catenata USMAC16</name>
    <dbReference type="NCBI Taxonomy" id="1855837"/>
    <lineage>
        <taxon>Bacteria</taxon>
        <taxon>Bacillati</taxon>
        <taxon>Cyanobacteriota</taxon>
        <taxon>Cyanophyceae</taxon>
        <taxon>Pseudanabaenales</taxon>
        <taxon>Pseudanabaenaceae</taxon>
        <taxon>Pseudanabaena</taxon>
    </lineage>
</organism>
<dbReference type="AlphaFoldDB" id="A0A9X4MD83"/>
<proteinExistence type="predicted"/>
<reference evidence="1" key="1">
    <citation type="submission" date="2019-05" db="EMBL/GenBank/DDBJ databases">
        <title>Whole genome sequencing of Pseudanabaena catenata USMAC16.</title>
        <authorList>
            <person name="Khan Z."/>
            <person name="Omar W.M."/>
            <person name="Convey P."/>
            <person name="Merican F."/>
            <person name="Najimudin N."/>
        </authorList>
    </citation>
    <scope>NUCLEOTIDE SEQUENCE</scope>
    <source>
        <strain evidence="1">USMAC16</strain>
    </source>
</reference>
<keyword evidence="2" id="KW-1185">Reference proteome</keyword>